<dbReference type="Pfam" id="PF13467">
    <property type="entry name" value="RHH_4"/>
    <property type="match status" value="1"/>
</dbReference>
<accession>A0ABQ4SFE4</accession>
<dbReference type="Gene3D" id="1.10.3990.20">
    <property type="entry name" value="protein bp1543"/>
    <property type="match status" value="1"/>
</dbReference>
<dbReference type="RefSeq" id="WP_238235377.1">
    <property type="nucleotide sequence ID" value="NZ_BPQQ01000027.1"/>
</dbReference>
<dbReference type="EMBL" id="BPQQ01000027">
    <property type="protein sequence ID" value="GJE00489.1"/>
    <property type="molecule type" value="Genomic_DNA"/>
</dbReference>
<sequence>MCRIFAEQPPESYACETRSLRIGGHCTSLRLEAAFWTILEEIARQESLSVAKFATKLHDEVLERQGEVRNFASLLRCCCLTYLAQQGEAGRSSRPALMAAE</sequence>
<gene>
    <name evidence="2" type="ORF">GMJLKIPL_2411</name>
</gene>
<comment type="caution">
    <text evidence="2">The sequence shown here is derived from an EMBL/GenBank/DDBJ whole genome shotgun (WGS) entry which is preliminary data.</text>
</comment>
<keyword evidence="3" id="KW-1185">Reference proteome</keyword>
<reference evidence="2" key="2">
    <citation type="submission" date="2021-08" db="EMBL/GenBank/DDBJ databases">
        <authorList>
            <person name="Tani A."/>
            <person name="Ola A."/>
            <person name="Ogura Y."/>
            <person name="Katsura K."/>
            <person name="Hayashi T."/>
        </authorList>
    </citation>
    <scope>NUCLEOTIDE SEQUENCE</scope>
    <source>
        <strain evidence="2">DSM 17168</strain>
    </source>
</reference>
<reference evidence="2" key="1">
    <citation type="journal article" date="2021" name="Front. Microbiol.">
        <title>Comprehensive Comparative Genomics and Phenotyping of Methylobacterium Species.</title>
        <authorList>
            <person name="Alessa O."/>
            <person name="Ogura Y."/>
            <person name="Fujitani Y."/>
            <person name="Takami H."/>
            <person name="Hayashi T."/>
            <person name="Sahin N."/>
            <person name="Tani A."/>
        </authorList>
    </citation>
    <scope>NUCLEOTIDE SEQUENCE</scope>
    <source>
        <strain evidence="2">DSM 17168</strain>
    </source>
</reference>
<feature type="domain" description="Ribbon-helix-helix" evidence="1">
    <location>
        <begin position="15"/>
        <end position="83"/>
    </location>
</feature>
<evidence type="ECO:0000313" key="2">
    <source>
        <dbReference type="EMBL" id="GJE00489.1"/>
    </source>
</evidence>
<evidence type="ECO:0000259" key="1">
    <source>
        <dbReference type="Pfam" id="PF13467"/>
    </source>
</evidence>
<evidence type="ECO:0000313" key="3">
    <source>
        <dbReference type="Proteomes" id="UP001055153"/>
    </source>
</evidence>
<proteinExistence type="predicted"/>
<protein>
    <recommendedName>
        <fullName evidence="1">Ribbon-helix-helix domain-containing protein</fullName>
    </recommendedName>
</protein>
<name>A0ABQ4SFE4_9HYPH</name>
<dbReference type="InterPro" id="IPR027373">
    <property type="entry name" value="RHH_dom"/>
</dbReference>
<dbReference type="InterPro" id="IPR038268">
    <property type="entry name" value="RHH_sf"/>
</dbReference>
<dbReference type="Proteomes" id="UP001055153">
    <property type="component" value="Unassembled WGS sequence"/>
</dbReference>
<organism evidence="2 3">
    <name type="scientific">Methylobacterium isbiliense</name>
    <dbReference type="NCBI Taxonomy" id="315478"/>
    <lineage>
        <taxon>Bacteria</taxon>
        <taxon>Pseudomonadati</taxon>
        <taxon>Pseudomonadota</taxon>
        <taxon>Alphaproteobacteria</taxon>
        <taxon>Hyphomicrobiales</taxon>
        <taxon>Methylobacteriaceae</taxon>
        <taxon>Methylobacterium</taxon>
    </lineage>
</organism>